<dbReference type="EMBL" id="QXIR01000009">
    <property type="protein sequence ID" value="RIW35147.1"/>
    <property type="molecule type" value="Genomic_DNA"/>
</dbReference>
<dbReference type="Proteomes" id="UP000265801">
    <property type="component" value="Unassembled WGS sequence"/>
</dbReference>
<protein>
    <submittedName>
        <fullName evidence="1">Uncharacterized protein</fullName>
    </submittedName>
</protein>
<sequence length="90" mass="10805">MNDDELLDSYKKIWNNRELSSLETDASKILEEAVIRELKDENSHPRVRRSLEAKFYFAVKRITESSLSLPDRYSLIEYYISKMEELRMEQ</sequence>
<organism evidence="1 2">
    <name type="scientific">Bacillus salacetis</name>
    <dbReference type="NCBI Taxonomy" id="2315464"/>
    <lineage>
        <taxon>Bacteria</taxon>
        <taxon>Bacillati</taxon>
        <taxon>Bacillota</taxon>
        <taxon>Bacilli</taxon>
        <taxon>Bacillales</taxon>
        <taxon>Bacillaceae</taxon>
        <taxon>Bacillus</taxon>
    </lineage>
</organism>
<reference evidence="1 2" key="1">
    <citation type="submission" date="2018-09" db="EMBL/GenBank/DDBJ databases">
        <title>Bacillus saliacetes sp. nov., isolated from Thai shrimp paste (Ka-pi).</title>
        <authorList>
            <person name="Daroonpunt R."/>
            <person name="Tanasupawat S."/>
            <person name="Yiamsombut S."/>
        </authorList>
    </citation>
    <scope>NUCLEOTIDE SEQUENCE [LARGE SCALE GENOMIC DNA]</scope>
    <source>
        <strain evidence="1 2">SKP7-4</strain>
    </source>
</reference>
<evidence type="ECO:0000313" key="2">
    <source>
        <dbReference type="Proteomes" id="UP000265801"/>
    </source>
</evidence>
<gene>
    <name evidence="1" type="ORF">D3H55_08795</name>
</gene>
<dbReference type="OrthoDB" id="2454083at2"/>
<dbReference type="AlphaFoldDB" id="A0A3A1R6M1"/>
<keyword evidence="2" id="KW-1185">Reference proteome</keyword>
<comment type="caution">
    <text evidence="1">The sequence shown here is derived from an EMBL/GenBank/DDBJ whole genome shotgun (WGS) entry which is preliminary data.</text>
</comment>
<evidence type="ECO:0000313" key="1">
    <source>
        <dbReference type="EMBL" id="RIW35147.1"/>
    </source>
</evidence>
<accession>A0A3A1R6M1</accession>
<proteinExistence type="predicted"/>
<name>A0A3A1R6M1_9BACI</name>